<dbReference type="Pfam" id="PF04082">
    <property type="entry name" value="Fungal_trans"/>
    <property type="match status" value="1"/>
</dbReference>
<keyword evidence="3" id="KW-0539">Nucleus</keyword>
<dbReference type="GO" id="GO:0003677">
    <property type="term" value="F:DNA binding"/>
    <property type="evidence" value="ECO:0007669"/>
    <property type="project" value="InterPro"/>
</dbReference>
<reference evidence="6" key="1">
    <citation type="journal article" date="2020" name="BMC Genomics">
        <title>Correction to: Identification and distribution of gene clusters required for synthesis of sphingolipid metabolism inhibitors in diverse species of the filamentous fungus Fusarium.</title>
        <authorList>
            <person name="Kim H.S."/>
            <person name="Lohmar J.M."/>
            <person name="Busman M."/>
            <person name="Brown D.W."/>
            <person name="Naumann T.A."/>
            <person name="Divon H.H."/>
            <person name="Lysoe E."/>
            <person name="Uhlig S."/>
            <person name="Proctor R.H."/>
        </authorList>
    </citation>
    <scope>NUCLEOTIDE SEQUENCE</scope>
    <source>
        <strain evidence="6">NRRL 20472</strain>
    </source>
</reference>
<gene>
    <name evidence="6" type="ORF">FSARC_6119</name>
</gene>
<name>A0A8H4TYA3_9HYPO</name>
<dbReference type="InterPro" id="IPR007219">
    <property type="entry name" value="XnlR_reg_dom"/>
</dbReference>
<dbReference type="EMBL" id="JABEXW010000302">
    <property type="protein sequence ID" value="KAF4966160.1"/>
    <property type="molecule type" value="Genomic_DNA"/>
</dbReference>
<organism evidence="6 7">
    <name type="scientific">Fusarium sarcochroum</name>
    <dbReference type="NCBI Taxonomy" id="1208366"/>
    <lineage>
        <taxon>Eukaryota</taxon>
        <taxon>Fungi</taxon>
        <taxon>Dikarya</taxon>
        <taxon>Ascomycota</taxon>
        <taxon>Pezizomycotina</taxon>
        <taxon>Sordariomycetes</taxon>
        <taxon>Hypocreomycetidae</taxon>
        <taxon>Hypocreales</taxon>
        <taxon>Nectriaceae</taxon>
        <taxon>Fusarium</taxon>
        <taxon>Fusarium lateritium species complex</taxon>
    </lineage>
</organism>
<dbReference type="CDD" id="cd12148">
    <property type="entry name" value="fungal_TF_MHR"/>
    <property type="match status" value="1"/>
</dbReference>
<evidence type="ECO:0000256" key="3">
    <source>
        <dbReference type="ARBA" id="ARBA00023242"/>
    </source>
</evidence>
<dbReference type="GO" id="GO:0006351">
    <property type="term" value="P:DNA-templated transcription"/>
    <property type="evidence" value="ECO:0007669"/>
    <property type="project" value="InterPro"/>
</dbReference>
<feature type="domain" description="Xylanolytic transcriptional activator regulatory" evidence="5">
    <location>
        <begin position="193"/>
        <end position="266"/>
    </location>
</feature>
<feature type="region of interest" description="Disordered" evidence="4">
    <location>
        <begin position="423"/>
        <end position="447"/>
    </location>
</feature>
<dbReference type="Proteomes" id="UP000622797">
    <property type="component" value="Unassembled WGS sequence"/>
</dbReference>
<comment type="caution">
    <text evidence="6">The sequence shown here is derived from an EMBL/GenBank/DDBJ whole genome shotgun (WGS) entry which is preliminary data.</text>
</comment>
<evidence type="ECO:0000256" key="4">
    <source>
        <dbReference type="SAM" id="MobiDB-lite"/>
    </source>
</evidence>
<dbReference type="PANTHER" id="PTHR47424:SF6">
    <property type="entry name" value="PROLINE UTILIZATION TRANS-ACTIVATOR"/>
    <property type="match status" value="1"/>
</dbReference>
<sequence length="523" mass="58307">MPSGLPKLMTVAIPADTSLSSSHTFGSKVQELLGQPQQQSPGAAATPPNHFSPTSRTRVQSSRLDDESVPKLPSEQHARRLLEAVVFFIGHTQYHFDAREISDRISYLAKESANRSQGHLSSPELIEVILIVAIGKLFLGEFDEEKLPGSSLFAFTQRNIPHLGELCNLGRLGIELLALMAVYLQNSDQEKEAYIYISTALRLGISHGFHRQSEVEHYTHSERVHLNRLWWTVYMQERRLAAAIGSPSGINDDVIELDLPTNSPGFNPAAPLCTNIKIGKVTGRIINGGDESSRERLSASPLGKLCRTCCEAARRLLKVIVMLREKDMLVIFGFIDFDATFSAAFIMILSAVFDLESHDGVRVHSPPGLQDALETMRFLVKRGNSAALERLQEVERLWALMQSLLQNINPARQHDPAETVITNSNQRDRQPSSNLDQVAPAGNGDSDMSMELPLLDDNLWDTINNLWLPAQDDQILGHEAMNGIIEDDQGSYWSLYNNPGWELTGEHTVDFAEFERHLEDLSK</sequence>
<dbReference type="PANTHER" id="PTHR47424">
    <property type="entry name" value="REGULATORY PROTEIN GAL4"/>
    <property type="match status" value="1"/>
</dbReference>
<evidence type="ECO:0000259" key="5">
    <source>
        <dbReference type="SMART" id="SM00906"/>
    </source>
</evidence>
<dbReference type="AlphaFoldDB" id="A0A8H4TYA3"/>
<reference evidence="6" key="2">
    <citation type="submission" date="2020-05" db="EMBL/GenBank/DDBJ databases">
        <authorList>
            <person name="Kim H.-S."/>
            <person name="Proctor R.H."/>
            <person name="Brown D.W."/>
        </authorList>
    </citation>
    <scope>NUCLEOTIDE SEQUENCE</scope>
    <source>
        <strain evidence="6">NRRL 20472</strain>
    </source>
</reference>
<feature type="compositionally biased region" description="Low complexity" evidence="4">
    <location>
        <begin position="35"/>
        <end position="48"/>
    </location>
</feature>
<keyword evidence="2" id="KW-0804">Transcription</keyword>
<evidence type="ECO:0000256" key="2">
    <source>
        <dbReference type="ARBA" id="ARBA00023163"/>
    </source>
</evidence>
<feature type="region of interest" description="Disordered" evidence="4">
    <location>
        <begin position="22"/>
        <end position="73"/>
    </location>
</feature>
<keyword evidence="1" id="KW-0805">Transcription regulation</keyword>
<evidence type="ECO:0000313" key="7">
    <source>
        <dbReference type="Proteomes" id="UP000622797"/>
    </source>
</evidence>
<evidence type="ECO:0000256" key="1">
    <source>
        <dbReference type="ARBA" id="ARBA00023015"/>
    </source>
</evidence>
<protein>
    <recommendedName>
        <fullName evidence="5">Xylanolytic transcriptional activator regulatory domain-containing protein</fullName>
    </recommendedName>
</protein>
<dbReference type="GO" id="GO:0008270">
    <property type="term" value="F:zinc ion binding"/>
    <property type="evidence" value="ECO:0007669"/>
    <property type="project" value="InterPro"/>
</dbReference>
<feature type="compositionally biased region" description="Polar residues" evidence="4">
    <location>
        <begin position="49"/>
        <end position="62"/>
    </location>
</feature>
<dbReference type="OrthoDB" id="5102789at2759"/>
<accession>A0A8H4TYA3</accession>
<dbReference type="SMART" id="SM00906">
    <property type="entry name" value="Fungal_trans"/>
    <property type="match status" value="1"/>
</dbReference>
<feature type="compositionally biased region" description="Basic and acidic residues" evidence="4">
    <location>
        <begin position="63"/>
        <end position="73"/>
    </location>
</feature>
<keyword evidence="7" id="KW-1185">Reference proteome</keyword>
<proteinExistence type="predicted"/>
<evidence type="ECO:0000313" key="6">
    <source>
        <dbReference type="EMBL" id="KAF4966160.1"/>
    </source>
</evidence>
<feature type="compositionally biased region" description="Polar residues" evidence="4">
    <location>
        <begin position="423"/>
        <end position="436"/>
    </location>
</feature>
<dbReference type="InterPro" id="IPR051127">
    <property type="entry name" value="Fungal_SecMet_Regulators"/>
</dbReference>